<accession>B6K1M9</accession>
<dbReference type="GO" id="GO:0022857">
    <property type="term" value="F:transmembrane transporter activity"/>
    <property type="evidence" value="ECO:0000318"/>
    <property type="project" value="GO_Central"/>
</dbReference>
<dbReference type="Pfam" id="PF03595">
    <property type="entry name" value="SLAC1"/>
    <property type="match status" value="1"/>
</dbReference>
<proteinExistence type="predicted"/>
<keyword evidence="3 5" id="KW-1133">Transmembrane helix</keyword>
<evidence type="ECO:0000313" key="7">
    <source>
        <dbReference type="Proteomes" id="UP000001744"/>
    </source>
</evidence>
<dbReference type="OrthoDB" id="2901184at2759"/>
<evidence type="ECO:0000256" key="3">
    <source>
        <dbReference type="ARBA" id="ARBA00022989"/>
    </source>
</evidence>
<dbReference type="VEuPathDB" id="FungiDB:SJAG_02140"/>
<name>B6K1M9_SCHJY</name>
<dbReference type="CDD" id="cd09317">
    <property type="entry name" value="TDT_Mae1_like"/>
    <property type="match status" value="1"/>
</dbReference>
<keyword evidence="7" id="KW-1185">Reference proteome</keyword>
<evidence type="ECO:0000256" key="2">
    <source>
        <dbReference type="ARBA" id="ARBA00022692"/>
    </source>
</evidence>
<dbReference type="GO" id="GO:0015140">
    <property type="term" value="F:malate transmembrane transporter activity"/>
    <property type="evidence" value="ECO:0007669"/>
    <property type="project" value="InterPro"/>
</dbReference>
<dbReference type="GeneID" id="7052069"/>
<dbReference type="InterPro" id="IPR004695">
    <property type="entry name" value="SLAC1/Mae1/Ssu1/TehA"/>
</dbReference>
<feature type="transmembrane region" description="Helical" evidence="5">
    <location>
        <begin position="282"/>
        <end position="310"/>
    </location>
</feature>
<feature type="transmembrane region" description="Helical" evidence="5">
    <location>
        <begin position="67"/>
        <end position="86"/>
    </location>
</feature>
<feature type="transmembrane region" description="Helical" evidence="5">
    <location>
        <begin position="354"/>
        <end position="375"/>
    </location>
</feature>
<dbReference type="eggNOG" id="ENOG502QV03">
    <property type="taxonomic scope" value="Eukaryota"/>
</dbReference>
<comment type="subcellular location">
    <subcellularLocation>
        <location evidence="1">Membrane</location>
        <topology evidence="1">Multi-pass membrane protein</topology>
    </subcellularLocation>
</comment>
<feature type="transmembrane region" description="Helical" evidence="5">
    <location>
        <begin position="106"/>
        <end position="126"/>
    </location>
</feature>
<reference evidence="6 7" key="1">
    <citation type="journal article" date="2011" name="Science">
        <title>Comparative functional genomics of the fission yeasts.</title>
        <authorList>
            <person name="Rhind N."/>
            <person name="Chen Z."/>
            <person name="Yassour M."/>
            <person name="Thompson D.A."/>
            <person name="Haas B.J."/>
            <person name="Habib N."/>
            <person name="Wapinski I."/>
            <person name="Roy S."/>
            <person name="Lin M.F."/>
            <person name="Heiman D.I."/>
            <person name="Young S.K."/>
            <person name="Furuya K."/>
            <person name="Guo Y."/>
            <person name="Pidoux A."/>
            <person name="Chen H.M."/>
            <person name="Robbertse B."/>
            <person name="Goldberg J.M."/>
            <person name="Aoki K."/>
            <person name="Bayne E.H."/>
            <person name="Berlin A.M."/>
            <person name="Desjardins C.A."/>
            <person name="Dobbs E."/>
            <person name="Dukaj L."/>
            <person name="Fan L."/>
            <person name="FitzGerald M.G."/>
            <person name="French C."/>
            <person name="Gujja S."/>
            <person name="Hansen K."/>
            <person name="Keifenheim D."/>
            <person name="Levin J.Z."/>
            <person name="Mosher R.A."/>
            <person name="Mueller C.A."/>
            <person name="Pfiffner J."/>
            <person name="Priest M."/>
            <person name="Russ C."/>
            <person name="Smialowska A."/>
            <person name="Swoboda P."/>
            <person name="Sykes S.M."/>
            <person name="Vaughn M."/>
            <person name="Vengrova S."/>
            <person name="Yoder R."/>
            <person name="Zeng Q."/>
            <person name="Allshire R."/>
            <person name="Baulcombe D."/>
            <person name="Birren B.W."/>
            <person name="Brown W."/>
            <person name="Ekwall K."/>
            <person name="Kellis M."/>
            <person name="Leatherwood J."/>
            <person name="Levin H."/>
            <person name="Margalit H."/>
            <person name="Martienssen R."/>
            <person name="Nieduszynski C.A."/>
            <person name="Spatafora J.W."/>
            <person name="Friedman N."/>
            <person name="Dalgaard J.Z."/>
            <person name="Baumann P."/>
            <person name="Niki H."/>
            <person name="Regev A."/>
            <person name="Nusbaum C."/>
        </authorList>
    </citation>
    <scope>NUCLEOTIDE SEQUENCE [LARGE SCALE GENOMIC DNA]</scope>
    <source>
        <strain evidence="7">yFS275 / FY16936</strain>
    </source>
</reference>
<dbReference type="PANTHER" id="PTHR31162">
    <property type="entry name" value="MALIC ACID TRANSPORT PROTEIN-RELATED"/>
    <property type="match status" value="1"/>
</dbReference>
<dbReference type="Proteomes" id="UP000001744">
    <property type="component" value="Unassembled WGS sequence"/>
</dbReference>
<dbReference type="EMBL" id="KE651166">
    <property type="protein sequence ID" value="EEB07060.1"/>
    <property type="molecule type" value="Genomic_DNA"/>
</dbReference>
<dbReference type="GO" id="GO:0016020">
    <property type="term" value="C:membrane"/>
    <property type="evidence" value="ECO:0007669"/>
    <property type="project" value="UniProtKB-SubCell"/>
</dbReference>
<feature type="transmembrane region" description="Helical" evidence="5">
    <location>
        <begin position="169"/>
        <end position="191"/>
    </location>
</feature>
<dbReference type="JaponicusDB" id="SJAG_02140"/>
<feature type="transmembrane region" description="Helical" evidence="5">
    <location>
        <begin position="138"/>
        <end position="157"/>
    </location>
</feature>
<protein>
    <submittedName>
        <fullName evidence="6">TDT malic acid transporter</fullName>
    </submittedName>
</protein>
<feature type="transmembrane region" description="Helical" evidence="5">
    <location>
        <begin position="34"/>
        <end position="55"/>
    </location>
</feature>
<sequence>MVPPLLKQRYHELFDLRVRGPRIPLKKRLECFSWAWFASSMGTGGIAMVISLYPYRFYGMNTIGKVVFIFQLCLLATYFICITYRFVRVPGSLQKSWTNPAEMLFIPTSLLSVATSISCLDPFAWPYVGIWMVYFIRVVYWIFVGVSFIFVMGQFYTLYSRNIFTPETIAPALVLPIFPCMICGVIASAIAESQPAKQAKDMVIAGIAFQGLGFWVYIMVYAVNMYKLFIYGLMPASDRPGLFIFVSPPSFTGLTLLDLSFAARKKRPYIFVGENSSEMLEFVSCFMALFMVGLSLFNFSIAFVCMVAGFCSKQAVKFKVSWFAMVFANVGLVMDIDEIGRSVNSAAIKMVGEIAGVAITVVWIALFLMAARAVYVQEILYPGKDENSSTLSHEVLQYYSALQETVATYNIPAPQPGGDPSTAAYNADMAPIDEKKDGDMSSAYRRNFYPAVHGNPTPEEII</sequence>
<dbReference type="InterPro" id="IPR038665">
    <property type="entry name" value="Voltage-dep_anion_channel_sf"/>
</dbReference>
<dbReference type="InterPro" id="IPR030185">
    <property type="entry name" value="Mae1"/>
</dbReference>
<dbReference type="OMA" id="IFPCMIC"/>
<dbReference type="PANTHER" id="PTHR31162:SF4">
    <property type="entry name" value="MALIC ACID TRANSPORT PROTEIN-RELATED"/>
    <property type="match status" value="1"/>
</dbReference>
<dbReference type="HOGENOM" id="CLU_030057_2_0_1"/>
<gene>
    <name evidence="6" type="ORF">SJAG_02140</name>
</gene>
<feature type="transmembrane region" description="Helical" evidence="5">
    <location>
        <begin position="203"/>
        <end position="222"/>
    </location>
</feature>
<evidence type="ECO:0000313" key="6">
    <source>
        <dbReference type="EMBL" id="EEB07060.1"/>
    </source>
</evidence>
<dbReference type="STRING" id="402676.B6K1M9"/>
<evidence type="ECO:0000256" key="1">
    <source>
        <dbReference type="ARBA" id="ARBA00004141"/>
    </source>
</evidence>
<keyword evidence="4 5" id="KW-0472">Membrane</keyword>
<keyword evidence="2 5" id="KW-0812">Transmembrane</keyword>
<feature type="transmembrane region" description="Helical" evidence="5">
    <location>
        <begin position="242"/>
        <end position="261"/>
    </location>
</feature>
<dbReference type="Gene3D" id="1.50.10.150">
    <property type="entry name" value="Voltage-dependent anion channel"/>
    <property type="match status" value="1"/>
</dbReference>
<dbReference type="RefSeq" id="XP_002173353.1">
    <property type="nucleotide sequence ID" value="XM_002173317.2"/>
</dbReference>
<dbReference type="AlphaFoldDB" id="B6K1M9"/>
<evidence type="ECO:0000256" key="5">
    <source>
        <dbReference type="SAM" id="Phobius"/>
    </source>
</evidence>
<evidence type="ECO:0000256" key="4">
    <source>
        <dbReference type="ARBA" id="ARBA00023136"/>
    </source>
</evidence>
<organism evidence="6 7">
    <name type="scientific">Schizosaccharomyces japonicus (strain yFS275 / FY16936)</name>
    <name type="common">Fission yeast</name>
    <dbReference type="NCBI Taxonomy" id="402676"/>
    <lineage>
        <taxon>Eukaryota</taxon>
        <taxon>Fungi</taxon>
        <taxon>Dikarya</taxon>
        <taxon>Ascomycota</taxon>
        <taxon>Taphrinomycotina</taxon>
        <taxon>Schizosaccharomycetes</taxon>
        <taxon>Schizosaccharomycetales</taxon>
        <taxon>Schizosaccharomycetaceae</taxon>
        <taxon>Schizosaccharomyces</taxon>
    </lineage>
</organism>